<feature type="transmembrane region" description="Helical" evidence="3">
    <location>
        <begin position="29"/>
        <end position="50"/>
    </location>
</feature>
<dbReference type="AlphaFoldDB" id="A0A4R1I0G0"/>
<dbReference type="Gene3D" id="2.60.40.1240">
    <property type="match status" value="1"/>
</dbReference>
<gene>
    <name evidence="4" type="ORF">EV378_2845</name>
</gene>
<keyword evidence="3" id="KW-0812">Transmembrane</keyword>
<evidence type="ECO:0000256" key="3">
    <source>
        <dbReference type="SAM" id="Phobius"/>
    </source>
</evidence>
<sequence length="179" mass="18588">MPVIPAQRQGDDTSASPTPRTRRNRVGSVVLSVVAAAGLVVAVLLIGPALSPAPVTTNGNAGDTLTVGQLRMTASPLTARESMFGPTLCSTVTYRNVGSSPESIDAMYDWKLRNPSARTVSTGLLGTDTSLAAGQLAGGRTTTGEVCFDRTAAESGRYLLQFAPMGFSAERAVWTDQVG</sequence>
<evidence type="ECO:0000256" key="1">
    <source>
        <dbReference type="ARBA" id="ARBA00022729"/>
    </source>
</evidence>
<keyword evidence="3" id="KW-1133">Transmembrane helix</keyword>
<keyword evidence="3" id="KW-0472">Membrane</keyword>
<evidence type="ECO:0000313" key="4">
    <source>
        <dbReference type="EMBL" id="TCK26995.1"/>
    </source>
</evidence>
<dbReference type="Proteomes" id="UP000295560">
    <property type="component" value="Unassembled WGS sequence"/>
</dbReference>
<reference evidence="4 5" key="1">
    <citation type="submission" date="2019-03" db="EMBL/GenBank/DDBJ databases">
        <title>Sequencing the genomes of 1000 actinobacteria strains.</title>
        <authorList>
            <person name="Klenk H.-P."/>
        </authorList>
    </citation>
    <scope>NUCLEOTIDE SEQUENCE [LARGE SCALE GENOMIC DNA]</scope>
    <source>
        <strain evidence="4 5">DSM 44969</strain>
    </source>
</reference>
<evidence type="ECO:0008006" key="6">
    <source>
        <dbReference type="Google" id="ProtNLM"/>
    </source>
</evidence>
<organism evidence="4 5">
    <name type="scientific">Pseudonocardia endophytica</name>
    <dbReference type="NCBI Taxonomy" id="401976"/>
    <lineage>
        <taxon>Bacteria</taxon>
        <taxon>Bacillati</taxon>
        <taxon>Actinomycetota</taxon>
        <taxon>Actinomycetes</taxon>
        <taxon>Pseudonocardiales</taxon>
        <taxon>Pseudonocardiaceae</taxon>
        <taxon>Pseudonocardia</taxon>
    </lineage>
</organism>
<evidence type="ECO:0000256" key="2">
    <source>
        <dbReference type="SAM" id="MobiDB-lite"/>
    </source>
</evidence>
<dbReference type="InterPro" id="IPR029050">
    <property type="entry name" value="Immunoprotect_excell_Ig-like"/>
</dbReference>
<keyword evidence="1" id="KW-0732">Signal</keyword>
<comment type="caution">
    <text evidence="4">The sequence shown here is derived from an EMBL/GenBank/DDBJ whole genome shotgun (WGS) entry which is preliminary data.</text>
</comment>
<accession>A0A4R1I0G0</accession>
<proteinExistence type="predicted"/>
<keyword evidence="5" id="KW-1185">Reference proteome</keyword>
<evidence type="ECO:0000313" key="5">
    <source>
        <dbReference type="Proteomes" id="UP000295560"/>
    </source>
</evidence>
<dbReference type="EMBL" id="SMFZ01000001">
    <property type="protein sequence ID" value="TCK26995.1"/>
    <property type="molecule type" value="Genomic_DNA"/>
</dbReference>
<name>A0A4R1I0G0_PSEEN</name>
<protein>
    <recommendedName>
        <fullName evidence="6">DUF4352 domain-containing protein</fullName>
    </recommendedName>
</protein>
<feature type="region of interest" description="Disordered" evidence="2">
    <location>
        <begin position="1"/>
        <end position="23"/>
    </location>
</feature>